<proteinExistence type="predicted"/>
<evidence type="ECO:0000313" key="1">
    <source>
        <dbReference type="EMBL" id="AKZ63900.1"/>
    </source>
</evidence>
<keyword evidence="1" id="KW-0449">Lipoprotein</keyword>
<evidence type="ECO:0000313" key="2">
    <source>
        <dbReference type="Proteomes" id="UP000063429"/>
    </source>
</evidence>
<dbReference type="Proteomes" id="UP000063429">
    <property type="component" value="Chromosome"/>
</dbReference>
<accession>A0ABN4HY50</accession>
<reference evidence="2" key="1">
    <citation type="journal article" date="2015" name="Genome Announc.">
        <title>Complete Genome Sequence of Herbaspirillum hiltneri N3 (DSM 17495), Isolated from Surface-Sterilized Wheat Roots.</title>
        <authorList>
            <person name="Guizelini D."/>
            <person name="Saizaki P.M."/>
            <person name="Coimbra N.A."/>
            <person name="Weiss V.A."/>
            <person name="Faoro H."/>
            <person name="Sfeir M.Z."/>
            <person name="Baura V.A."/>
            <person name="Monteiro R.A."/>
            <person name="Chubatsu L.S."/>
            <person name="Souza E.M."/>
            <person name="Cruz L.M."/>
            <person name="Pedrosa F.O."/>
            <person name="Raittz R.T."/>
            <person name="Marchaukoski J.N."/>
            <person name="Steffens M.B."/>
        </authorList>
    </citation>
    <scope>NUCLEOTIDE SEQUENCE [LARGE SCALE GENOMIC DNA]</scope>
    <source>
        <strain evidence="2">N3</strain>
    </source>
</reference>
<dbReference type="RefSeq" id="WP_053198900.1">
    <property type="nucleotide sequence ID" value="NZ_CP011409.1"/>
</dbReference>
<name>A0ABN4HY50_9BURK</name>
<keyword evidence="2" id="KW-1185">Reference proteome</keyword>
<sequence>MPVIRIITAVNFNKQGHVQYVRWGLADTDTNRWTSAPSESHIVHVLEALKYGEDVWTVFPEGDQVVAGPRVHAVKLRPGLKTIAILHPEGEEPESRYTLERLPVF</sequence>
<dbReference type="EMBL" id="CP011409">
    <property type="protein sequence ID" value="AKZ63900.1"/>
    <property type="molecule type" value="Genomic_DNA"/>
</dbReference>
<gene>
    <name evidence="1" type="ORF">F506_15625</name>
</gene>
<protein>
    <submittedName>
        <fullName evidence="1">Lipoprotein</fullName>
    </submittedName>
</protein>
<organism evidence="1 2">
    <name type="scientific">Herbaspirillum hiltneri N3</name>
    <dbReference type="NCBI Taxonomy" id="1262470"/>
    <lineage>
        <taxon>Bacteria</taxon>
        <taxon>Pseudomonadati</taxon>
        <taxon>Pseudomonadota</taxon>
        <taxon>Betaproteobacteria</taxon>
        <taxon>Burkholderiales</taxon>
        <taxon>Oxalobacteraceae</taxon>
        <taxon>Herbaspirillum</taxon>
    </lineage>
</organism>